<reference evidence="1" key="1">
    <citation type="submission" date="2019-08" db="EMBL/GenBank/DDBJ databases">
        <authorList>
            <person name="Kucharzyk K."/>
            <person name="Murdoch R.W."/>
            <person name="Higgins S."/>
            <person name="Loffler F."/>
        </authorList>
    </citation>
    <scope>NUCLEOTIDE SEQUENCE</scope>
</reference>
<proteinExistence type="predicted"/>
<evidence type="ECO:0000313" key="1">
    <source>
        <dbReference type="EMBL" id="MPM20160.1"/>
    </source>
</evidence>
<dbReference type="AlphaFoldDB" id="A0A644XVC1"/>
<comment type="caution">
    <text evidence="1">The sequence shown here is derived from an EMBL/GenBank/DDBJ whole genome shotgun (WGS) entry which is preliminary data.</text>
</comment>
<accession>A0A644XVC1</accession>
<sequence length="87" mass="9857">MKYKGREFSVLPGDNGHCLMHVKHCADALRDMKNRTAASDSAMPQKHRELGKQIKTAAPVLKLVLKFQILSTQFYNFGRIAFADARH</sequence>
<organism evidence="1">
    <name type="scientific">bioreactor metagenome</name>
    <dbReference type="NCBI Taxonomy" id="1076179"/>
    <lineage>
        <taxon>unclassified sequences</taxon>
        <taxon>metagenomes</taxon>
        <taxon>ecological metagenomes</taxon>
    </lineage>
</organism>
<gene>
    <name evidence="1" type="ORF">SDC9_66589</name>
</gene>
<dbReference type="EMBL" id="VSSQ01003325">
    <property type="protein sequence ID" value="MPM20160.1"/>
    <property type="molecule type" value="Genomic_DNA"/>
</dbReference>
<name>A0A644XVC1_9ZZZZ</name>
<protein>
    <submittedName>
        <fullName evidence="1">Uncharacterized protein</fullName>
    </submittedName>
</protein>